<comment type="subcellular location">
    <subcellularLocation>
        <location evidence="1">Endomembrane system</location>
        <topology evidence="1">Multi-pass membrane protein</topology>
    </subcellularLocation>
</comment>
<accession>B3QSM2</accession>
<evidence type="ECO:0000256" key="2">
    <source>
        <dbReference type="ARBA" id="ARBA00022692"/>
    </source>
</evidence>
<evidence type="ECO:0000256" key="5">
    <source>
        <dbReference type="SAM" id="Phobius"/>
    </source>
</evidence>
<evidence type="ECO:0000313" key="7">
    <source>
        <dbReference type="EMBL" id="ACF14069.1"/>
    </source>
</evidence>
<dbReference type="STRING" id="517418.Ctha_1611"/>
<feature type="transmembrane region" description="Helical" evidence="5">
    <location>
        <begin position="12"/>
        <end position="32"/>
    </location>
</feature>
<name>B3QSM2_CHLT3</name>
<keyword evidence="4 5" id="KW-0472">Membrane</keyword>
<dbReference type="EMBL" id="CP001100">
    <property type="protein sequence ID" value="ACF14069.1"/>
    <property type="molecule type" value="Genomic_DNA"/>
</dbReference>
<keyword evidence="2 5" id="KW-0812">Transmembrane</keyword>
<sequence>MLFETIKLIWRAATKSERVLLVVCILYILWPLDLFPEAVFGFFGLIDDAAALATLVAVIKRIRSRISPEE</sequence>
<dbReference type="HOGENOM" id="CLU_2750439_0_0_10"/>
<proteinExistence type="predicted"/>
<evidence type="ECO:0000256" key="4">
    <source>
        <dbReference type="ARBA" id="ARBA00023136"/>
    </source>
</evidence>
<evidence type="ECO:0000259" key="6">
    <source>
        <dbReference type="Pfam" id="PF06803"/>
    </source>
</evidence>
<dbReference type="AlphaFoldDB" id="B3QSM2"/>
<dbReference type="Pfam" id="PF06803">
    <property type="entry name" value="DUF1232"/>
    <property type="match status" value="1"/>
</dbReference>
<organism evidence="7 8">
    <name type="scientific">Chloroherpeton thalassium (strain ATCC 35110 / GB-78)</name>
    <dbReference type="NCBI Taxonomy" id="517418"/>
    <lineage>
        <taxon>Bacteria</taxon>
        <taxon>Pseudomonadati</taxon>
        <taxon>Chlorobiota</taxon>
        <taxon>Chlorobiia</taxon>
        <taxon>Chlorobiales</taxon>
        <taxon>Chloroherpetonaceae</taxon>
        <taxon>Chloroherpeton</taxon>
    </lineage>
</organism>
<dbReference type="GO" id="GO:0012505">
    <property type="term" value="C:endomembrane system"/>
    <property type="evidence" value="ECO:0007669"/>
    <property type="project" value="UniProtKB-SubCell"/>
</dbReference>
<evidence type="ECO:0000313" key="8">
    <source>
        <dbReference type="Proteomes" id="UP000001208"/>
    </source>
</evidence>
<evidence type="ECO:0000256" key="1">
    <source>
        <dbReference type="ARBA" id="ARBA00004127"/>
    </source>
</evidence>
<keyword evidence="8" id="KW-1185">Reference proteome</keyword>
<feature type="domain" description="DUF1232" evidence="6">
    <location>
        <begin position="18"/>
        <end position="53"/>
    </location>
</feature>
<reference evidence="7 8" key="1">
    <citation type="submission" date="2008-06" db="EMBL/GenBank/DDBJ databases">
        <title>Complete sequence of Chloroherpeton thalassium ATCC 35110.</title>
        <authorList>
            <consortium name="US DOE Joint Genome Institute"/>
            <person name="Lucas S."/>
            <person name="Copeland A."/>
            <person name="Lapidus A."/>
            <person name="Glavina del Rio T."/>
            <person name="Dalin E."/>
            <person name="Tice H."/>
            <person name="Bruce D."/>
            <person name="Goodwin L."/>
            <person name="Pitluck S."/>
            <person name="Schmutz J."/>
            <person name="Larimer F."/>
            <person name="Land M."/>
            <person name="Hauser L."/>
            <person name="Kyrpides N."/>
            <person name="Mikhailova N."/>
            <person name="Liu Z."/>
            <person name="Li T."/>
            <person name="Zhao F."/>
            <person name="Overmann J."/>
            <person name="Bryant D.A."/>
            <person name="Richardson P."/>
        </authorList>
    </citation>
    <scope>NUCLEOTIDE SEQUENCE [LARGE SCALE GENOMIC DNA]</scope>
    <source>
        <strain evidence="8">ATCC 35110 / GB-78</strain>
    </source>
</reference>
<dbReference type="InterPro" id="IPR010652">
    <property type="entry name" value="DUF1232"/>
</dbReference>
<evidence type="ECO:0000256" key="3">
    <source>
        <dbReference type="ARBA" id="ARBA00022989"/>
    </source>
</evidence>
<dbReference type="KEGG" id="cts:Ctha_1611"/>
<keyword evidence="3 5" id="KW-1133">Transmembrane helix</keyword>
<protein>
    <recommendedName>
        <fullName evidence="6">DUF1232 domain-containing protein</fullName>
    </recommendedName>
</protein>
<dbReference type="Proteomes" id="UP000001208">
    <property type="component" value="Chromosome"/>
</dbReference>
<gene>
    <name evidence="7" type="ordered locus">Ctha_1611</name>
</gene>